<dbReference type="InterPro" id="IPR046358">
    <property type="entry name" value="Flagellin_C"/>
</dbReference>
<dbReference type="GO" id="GO:0009288">
    <property type="term" value="C:bacterial-type flagellum"/>
    <property type="evidence" value="ECO:0007669"/>
    <property type="project" value="UniProtKB-SubCell"/>
</dbReference>
<dbReference type="PANTHER" id="PTHR42792:SF2">
    <property type="entry name" value="FLAGELLIN"/>
    <property type="match status" value="1"/>
</dbReference>
<dbReference type="SUPFAM" id="SSF64518">
    <property type="entry name" value="Phase 1 flagellin"/>
    <property type="match status" value="1"/>
</dbReference>
<evidence type="ECO:0000259" key="4">
    <source>
        <dbReference type="Pfam" id="PF00669"/>
    </source>
</evidence>
<reference evidence="6 7" key="1">
    <citation type="journal article" date="2019" name="Appl. Microbiol. Biotechnol.">
        <title>Differential efficiency of wild type rhizogenic strains for rol gene transformation of plants.</title>
        <authorList>
            <person name="Desmet S."/>
            <person name="De Keyser E."/>
            <person name="Van Vaerenbergh J."/>
            <person name="Baeyen S."/>
            <person name="Van Huylenbroeck J."/>
            <person name="Geelen D."/>
            <person name="Dhooghe E."/>
        </authorList>
    </citation>
    <scope>NUCLEOTIDE SEQUENCE [LARGE SCALE GENOMIC DNA]</scope>
    <source>
        <strain evidence="6 7">GBBC3284</strain>
    </source>
</reference>
<dbReference type="Pfam" id="PF00669">
    <property type="entry name" value="Flagellin_N"/>
    <property type="match status" value="1"/>
</dbReference>
<evidence type="ECO:0000256" key="1">
    <source>
        <dbReference type="ARBA" id="ARBA00005709"/>
    </source>
</evidence>
<accession>A0A546XIF6</accession>
<dbReference type="EMBL" id="SGNY01000003">
    <property type="protein sequence ID" value="TRB00544.1"/>
    <property type="molecule type" value="Genomic_DNA"/>
</dbReference>
<dbReference type="InterPro" id="IPR001492">
    <property type="entry name" value="Flagellin"/>
</dbReference>
<dbReference type="Pfam" id="PF00700">
    <property type="entry name" value="Flagellin_C"/>
    <property type="match status" value="1"/>
</dbReference>
<dbReference type="OrthoDB" id="8328560at2"/>
<sequence>MTSILTNVAAMSALQTLRSIGQNMEATQDRVSSGQRVGEASDNAAYWSIATTMRSDNGALSAVQDALGLGAAKVDTAYSGMESSIDVVKEIKNKLVAAREPGVDKSKIQEEIAQLQDQLKSISSSSSFSGENWLQAKISDGTGKLADIIKEVVGSFIRDNSGNVSVKTINVALGNDTVLFDTSSGAAKDKQGILDSFAVYSSTGSYKNFEITTGVGAARATTVKAAVVFNEAQLKALTPATAGTPVAVTPDATTGLYVVTLGSTATENGAYLKIGDDQYVKVMGDGTAATASTGTAAIDTAQKALGTVAIGTSKDGQNVYLQTGTGNQLAKALSYSLTSLNITKDLVGTLTNADGSALSANQYLDAMIVFVDKQLQSMISASADLGSVKMRVELQENFVNKLTDSLDKGIGRLVDAEMNEESTRLKALQTQQQLAVQALSIANNDSQSILSLFR</sequence>
<feature type="domain" description="Flagellin N-terminal" evidence="4">
    <location>
        <begin position="4"/>
        <end position="136"/>
    </location>
</feature>
<dbReference type="RefSeq" id="WP_142841113.1">
    <property type="nucleotide sequence ID" value="NZ_SGNY01000003.1"/>
</dbReference>
<dbReference type="PANTHER" id="PTHR42792">
    <property type="entry name" value="FLAGELLIN"/>
    <property type="match status" value="1"/>
</dbReference>
<keyword evidence="6" id="KW-0969">Cilium</keyword>
<comment type="similarity">
    <text evidence="1 3">Belongs to the bacterial flagellin family.</text>
</comment>
<keyword evidence="6" id="KW-0966">Cell projection</keyword>
<dbReference type="GO" id="GO:0005576">
    <property type="term" value="C:extracellular region"/>
    <property type="evidence" value="ECO:0007669"/>
    <property type="project" value="UniProtKB-SubCell"/>
</dbReference>
<dbReference type="InterPro" id="IPR001029">
    <property type="entry name" value="Flagellin_N"/>
</dbReference>
<comment type="subcellular location">
    <subcellularLocation>
        <location evidence="3">Secreted</location>
    </subcellularLocation>
    <subcellularLocation>
        <location evidence="3">Bacterial flagellum</location>
    </subcellularLocation>
</comment>
<feature type="domain" description="Flagellin C-terminal" evidence="5">
    <location>
        <begin position="370"/>
        <end position="453"/>
    </location>
</feature>
<dbReference type="Proteomes" id="UP000315434">
    <property type="component" value="Unassembled WGS sequence"/>
</dbReference>
<keyword evidence="3" id="KW-0964">Secreted</keyword>
<evidence type="ECO:0000313" key="6">
    <source>
        <dbReference type="EMBL" id="TRB00544.1"/>
    </source>
</evidence>
<dbReference type="Gene3D" id="1.20.1330.10">
    <property type="entry name" value="f41 fragment of flagellin, N-terminal domain"/>
    <property type="match status" value="2"/>
</dbReference>
<organism evidence="6 7">
    <name type="scientific">Rhizobium rhizogenes</name>
    <name type="common">Agrobacterium rhizogenes</name>
    <dbReference type="NCBI Taxonomy" id="359"/>
    <lineage>
        <taxon>Bacteria</taxon>
        <taxon>Pseudomonadati</taxon>
        <taxon>Pseudomonadota</taxon>
        <taxon>Alphaproteobacteria</taxon>
        <taxon>Hyphomicrobiales</taxon>
        <taxon>Rhizobiaceae</taxon>
        <taxon>Rhizobium/Agrobacterium group</taxon>
        <taxon>Rhizobium</taxon>
    </lineage>
</organism>
<proteinExistence type="inferred from homology"/>
<protein>
    <recommendedName>
        <fullName evidence="3">Flagellin</fullName>
    </recommendedName>
</protein>
<dbReference type="GO" id="GO:0005198">
    <property type="term" value="F:structural molecule activity"/>
    <property type="evidence" value="ECO:0007669"/>
    <property type="project" value="UniProtKB-UniRule"/>
</dbReference>
<dbReference type="AlphaFoldDB" id="A0A546XIF6"/>
<keyword evidence="6" id="KW-0282">Flagellum</keyword>
<name>A0A546XIF6_RHIRH</name>
<evidence type="ECO:0000256" key="3">
    <source>
        <dbReference type="RuleBase" id="RU362073"/>
    </source>
</evidence>
<evidence type="ECO:0000259" key="5">
    <source>
        <dbReference type="Pfam" id="PF00700"/>
    </source>
</evidence>
<evidence type="ECO:0000313" key="7">
    <source>
        <dbReference type="Proteomes" id="UP000315434"/>
    </source>
</evidence>
<dbReference type="PRINTS" id="PR00207">
    <property type="entry name" value="FLAGELLIN"/>
</dbReference>
<comment type="caution">
    <text evidence="6">The sequence shown here is derived from an EMBL/GenBank/DDBJ whole genome shotgun (WGS) entry which is preliminary data.</text>
</comment>
<keyword evidence="2 3" id="KW-0975">Bacterial flagellum</keyword>
<evidence type="ECO:0000256" key="2">
    <source>
        <dbReference type="ARBA" id="ARBA00023143"/>
    </source>
</evidence>
<gene>
    <name evidence="6" type="ORF">EXN68_12670</name>
</gene>
<comment type="function">
    <text evidence="3">Flagellin is the subunit protein which polymerizes to form the filaments of bacterial flagella.</text>
</comment>